<evidence type="ECO:0000313" key="3">
    <source>
        <dbReference type="Proteomes" id="UP001519667"/>
    </source>
</evidence>
<evidence type="ECO:0000256" key="1">
    <source>
        <dbReference type="SAM" id="SignalP"/>
    </source>
</evidence>
<keyword evidence="3" id="KW-1185">Reference proteome</keyword>
<feature type="chain" id="PRO_5046898237" evidence="1">
    <location>
        <begin position="30"/>
        <end position="588"/>
    </location>
</feature>
<comment type="caution">
    <text evidence="2">The sequence shown here is derived from an EMBL/GenBank/DDBJ whole genome shotgun (WGS) entry which is preliminary data.</text>
</comment>
<keyword evidence="1" id="KW-0732">Signal</keyword>
<dbReference type="PROSITE" id="PS51257">
    <property type="entry name" value="PROKAR_LIPOPROTEIN"/>
    <property type="match status" value="1"/>
</dbReference>
<gene>
    <name evidence="2" type="ORF">J7302_15145</name>
</gene>
<accession>A0ABS5XJW5</accession>
<organism evidence="2 3">
    <name type="scientific">Metapseudomonas boanensis</name>
    <dbReference type="NCBI Taxonomy" id="2822138"/>
    <lineage>
        <taxon>Bacteria</taxon>
        <taxon>Pseudomonadati</taxon>
        <taxon>Pseudomonadota</taxon>
        <taxon>Gammaproteobacteria</taxon>
        <taxon>Pseudomonadales</taxon>
        <taxon>Pseudomonadaceae</taxon>
        <taxon>Metapseudomonas</taxon>
    </lineage>
</organism>
<name>A0ABS5XJW5_9GAMM</name>
<protein>
    <submittedName>
        <fullName evidence="2">DUF1302 domain-containing protein</fullName>
    </submittedName>
</protein>
<evidence type="ECO:0000313" key="2">
    <source>
        <dbReference type="EMBL" id="MBT8767451.1"/>
    </source>
</evidence>
<dbReference type="Proteomes" id="UP001519667">
    <property type="component" value="Unassembled WGS sequence"/>
</dbReference>
<dbReference type="RefSeq" id="WP_215376205.1">
    <property type="nucleotide sequence ID" value="NZ_JAGTIS010000007.1"/>
</dbReference>
<proteinExistence type="predicted"/>
<reference evidence="2 3" key="1">
    <citation type="submission" date="2021-04" db="EMBL/GenBank/DDBJ databases">
        <title>Pseudomonas boanensis sp. nov., a bacterium isolated from river water used for household purposes in Boane District, Mozambique.</title>
        <authorList>
            <person name="Nicklasson M."/>
            <person name="Martin-Rodriguez A.J."/>
            <person name="Thorell K."/>
            <person name="Neves L."/>
            <person name="Mussagy A."/>
            <person name="Rydberg H.A."/>
            <person name="Hernroth B."/>
            <person name="Svensson-Stadler L."/>
            <person name="Sjoling A."/>
        </authorList>
    </citation>
    <scope>NUCLEOTIDE SEQUENCE [LARGE SCALE GENOMIC DNA]</scope>
    <source>
        <strain evidence="2 3">DB1</strain>
    </source>
</reference>
<dbReference type="EMBL" id="JAGTIS010000007">
    <property type="protein sequence ID" value="MBT8767451.1"/>
    <property type="molecule type" value="Genomic_DNA"/>
</dbReference>
<sequence length="588" mass="63991">MTTRTMRGIFRPQSLAAAIALGCSAQASAISFNIGEVEAQFDSSLSVGASWAVRSADPEFISTASGGEALSRTSDDGRLNFKKGETFSKIFKGIHDLELKYGDSGVFLRGKYWYDFELKDEHRLFYDIDDHNRKEGAKASGAEILDAFFYHNYNLADLPGSFRVGKQVVSWGESTFIGNSINSINPIDVAAFRRPGAEIKEGLIPVNMLYLSQSLTDSLSAEAFYQLEWDQTVVDNCGTFFSTSDVIADGCTDRLIVAGPDLPPGVSTNTGSTLYIPRAGDRDARDSGQFGVALRWFIPELNDTEFGAYAMNYHSRGPVFSTSRTTRPSALIIPGAPGARYFIEYPEDIRLYGLSFQTNVEGTSVAGEISYRPNMPLQINSTDLSFAALGVPNSPVFESGHARNVAGADLHGYERKPVTQAQVTATQFVDQVMGASRLTLVAEVGYNHIGGIDDDIGELRFGRDPIYGPGQLSSQAVCLALTAASPAQRECNDKGFYTSSSWGYRARASLDYSNVFAGINLTPSIAWSHDVDGYGPNFNEGSKAISLGLNAEYQNTYTANVSYTDFFGGHYNPTTDRDFVALSFGLNF</sequence>
<dbReference type="Pfam" id="PF06980">
    <property type="entry name" value="DUF1302"/>
    <property type="match status" value="1"/>
</dbReference>
<dbReference type="InterPro" id="IPR010727">
    <property type="entry name" value="DUF1302"/>
</dbReference>
<feature type="signal peptide" evidence="1">
    <location>
        <begin position="1"/>
        <end position="29"/>
    </location>
</feature>